<comment type="caution">
    <text evidence="2">The sequence shown here is derived from an EMBL/GenBank/DDBJ whole genome shotgun (WGS) entry which is preliminary data.</text>
</comment>
<dbReference type="AlphaFoldDB" id="A0A851GGW4"/>
<evidence type="ECO:0000313" key="3">
    <source>
        <dbReference type="Proteomes" id="UP000557872"/>
    </source>
</evidence>
<evidence type="ECO:0000313" key="2">
    <source>
        <dbReference type="EMBL" id="NWK54495.1"/>
    </source>
</evidence>
<evidence type="ECO:0000259" key="1">
    <source>
        <dbReference type="Pfam" id="PF02589"/>
    </source>
</evidence>
<dbReference type="InterPro" id="IPR024185">
    <property type="entry name" value="FTHF_cligase-like_sf"/>
</dbReference>
<name>A0A851GGW4_9BACT</name>
<protein>
    <submittedName>
        <fullName evidence="2">LUD domain-containing protein</fullName>
    </submittedName>
</protein>
<feature type="domain" description="LUD" evidence="1">
    <location>
        <begin position="91"/>
        <end position="196"/>
    </location>
</feature>
<organism evidence="2 3">
    <name type="scientific">Oceaniferula marina</name>
    <dbReference type="NCBI Taxonomy" id="2748318"/>
    <lineage>
        <taxon>Bacteria</taxon>
        <taxon>Pseudomonadati</taxon>
        <taxon>Verrucomicrobiota</taxon>
        <taxon>Verrucomicrobiia</taxon>
        <taxon>Verrucomicrobiales</taxon>
        <taxon>Verrucomicrobiaceae</taxon>
        <taxon>Oceaniferula</taxon>
    </lineage>
</organism>
<dbReference type="EMBL" id="JACBAZ010000001">
    <property type="protein sequence ID" value="NWK54495.1"/>
    <property type="molecule type" value="Genomic_DNA"/>
</dbReference>
<dbReference type="InterPro" id="IPR037171">
    <property type="entry name" value="NagB/RpiA_transferase-like"/>
</dbReference>
<proteinExistence type="predicted"/>
<dbReference type="PANTHER" id="PTHR43682:SF1">
    <property type="entry name" value="LACTATE UTILIZATION PROTEIN C"/>
    <property type="match status" value="1"/>
</dbReference>
<keyword evidence="3" id="KW-1185">Reference proteome</keyword>
<dbReference type="Pfam" id="PF02589">
    <property type="entry name" value="LUD_dom"/>
    <property type="match status" value="1"/>
</dbReference>
<accession>A0A851GGW4</accession>
<reference evidence="2 3" key="1">
    <citation type="submission" date="2020-07" db="EMBL/GenBank/DDBJ databases">
        <title>Roseicoccus Jingziensis gen. nov., sp. nov., isolated from coastal seawater.</title>
        <authorList>
            <person name="Feng X."/>
        </authorList>
    </citation>
    <scope>NUCLEOTIDE SEQUENCE [LARGE SCALE GENOMIC DNA]</scope>
    <source>
        <strain evidence="2 3">N1E253</strain>
    </source>
</reference>
<sequence>MSRDAIFSNIKNAIAKHSPTTPLPDYDPAIVHSPPKLEGEDLWQIFSRNFSAVNGKPMQSVDELIALLKEQNQSHGYCDPSLMDSIGSKLVEAGLNVETEYDRSRYDDYAFGITRATGAIAESGTLILNDEQTSDRLAALSPWVHVGVMKRSEILRTIPDAIASFGNSPNIIWATGPSKTADVEGILIEGVHGPGEEIALMLD</sequence>
<dbReference type="RefSeq" id="WP_178931020.1">
    <property type="nucleotide sequence ID" value="NZ_JACBAZ010000001.1"/>
</dbReference>
<dbReference type="PANTHER" id="PTHR43682">
    <property type="entry name" value="LACTATE UTILIZATION PROTEIN C"/>
    <property type="match status" value="1"/>
</dbReference>
<dbReference type="SUPFAM" id="SSF100950">
    <property type="entry name" value="NagB/RpiA/CoA transferase-like"/>
    <property type="match status" value="1"/>
</dbReference>
<dbReference type="Gene3D" id="3.40.50.10420">
    <property type="entry name" value="NagB/RpiA/CoA transferase-like"/>
    <property type="match status" value="1"/>
</dbReference>
<dbReference type="InterPro" id="IPR003741">
    <property type="entry name" value="LUD_dom"/>
</dbReference>
<gene>
    <name evidence="2" type="ORF">HW115_02655</name>
</gene>
<dbReference type="Proteomes" id="UP000557872">
    <property type="component" value="Unassembled WGS sequence"/>
</dbReference>